<feature type="domain" description="4Fe-4S ferredoxin-type" evidence="8">
    <location>
        <begin position="619"/>
        <end position="641"/>
    </location>
</feature>
<dbReference type="InterPro" id="IPR017896">
    <property type="entry name" value="4Fe4S_Fe-S-bd"/>
</dbReference>
<evidence type="ECO:0000256" key="7">
    <source>
        <dbReference type="ARBA" id="ARBA00023014"/>
    </source>
</evidence>
<name>L0DF14_SINAD</name>
<dbReference type="Gene3D" id="3.30.465.10">
    <property type="match status" value="2"/>
</dbReference>
<keyword evidence="11" id="KW-1185">Reference proteome</keyword>
<dbReference type="HOGENOM" id="CLU_010756_0_0_0"/>
<evidence type="ECO:0000256" key="5">
    <source>
        <dbReference type="ARBA" id="ARBA00023002"/>
    </source>
</evidence>
<evidence type="ECO:0000256" key="3">
    <source>
        <dbReference type="ARBA" id="ARBA00022723"/>
    </source>
</evidence>
<keyword evidence="2" id="KW-0285">Flavoprotein</keyword>
<dbReference type="AlphaFoldDB" id="L0DF14"/>
<dbReference type="InterPro" id="IPR006094">
    <property type="entry name" value="Oxid_FAD_bind_N"/>
</dbReference>
<evidence type="ECO:0000259" key="9">
    <source>
        <dbReference type="PROSITE" id="PS51387"/>
    </source>
</evidence>
<dbReference type="InterPro" id="IPR009051">
    <property type="entry name" value="Helical_ferredxn"/>
</dbReference>
<dbReference type="Pfam" id="PF01565">
    <property type="entry name" value="FAD_binding_4"/>
    <property type="match status" value="1"/>
</dbReference>
<organism evidence="10 11">
    <name type="scientific">Singulisphaera acidiphila (strain ATCC BAA-1392 / DSM 18658 / VKM B-2454 / MOB10)</name>
    <dbReference type="NCBI Taxonomy" id="886293"/>
    <lineage>
        <taxon>Bacteria</taxon>
        <taxon>Pseudomonadati</taxon>
        <taxon>Planctomycetota</taxon>
        <taxon>Planctomycetia</taxon>
        <taxon>Isosphaerales</taxon>
        <taxon>Isosphaeraceae</taxon>
        <taxon>Singulisphaera</taxon>
    </lineage>
</organism>
<evidence type="ECO:0000256" key="4">
    <source>
        <dbReference type="ARBA" id="ARBA00022827"/>
    </source>
</evidence>
<keyword evidence="6" id="KW-0408">Iron</keyword>
<dbReference type="InterPro" id="IPR016166">
    <property type="entry name" value="FAD-bd_PCMH"/>
</dbReference>
<dbReference type="GO" id="GO:0051536">
    <property type="term" value="F:iron-sulfur cluster binding"/>
    <property type="evidence" value="ECO:0007669"/>
    <property type="project" value="UniProtKB-KW"/>
</dbReference>
<gene>
    <name evidence="10" type="ordered locus">Sinac_2988</name>
</gene>
<dbReference type="EMBL" id="CP003364">
    <property type="protein sequence ID" value="AGA27271.1"/>
    <property type="molecule type" value="Genomic_DNA"/>
</dbReference>
<dbReference type="InterPro" id="IPR016164">
    <property type="entry name" value="FAD-linked_Oxase-like_C"/>
</dbReference>
<dbReference type="GO" id="GO:0046872">
    <property type="term" value="F:metal ion binding"/>
    <property type="evidence" value="ECO:0007669"/>
    <property type="project" value="UniProtKB-KW"/>
</dbReference>
<protein>
    <submittedName>
        <fullName evidence="10">FAD/FMN-dependent dehydrogenase</fullName>
    </submittedName>
</protein>
<dbReference type="PROSITE" id="PS51387">
    <property type="entry name" value="FAD_PCMH"/>
    <property type="match status" value="1"/>
</dbReference>
<dbReference type="InterPro" id="IPR016169">
    <property type="entry name" value="FAD-bd_PCMH_sub2"/>
</dbReference>
<feature type="domain" description="FAD-binding PCMH-type" evidence="9">
    <location>
        <begin position="37"/>
        <end position="261"/>
    </location>
</feature>
<dbReference type="InterPro" id="IPR004113">
    <property type="entry name" value="FAD-bd_oxidored_4_C"/>
</dbReference>
<dbReference type="SUPFAM" id="SSF56176">
    <property type="entry name" value="FAD-binding/transporter-associated domain-like"/>
    <property type="match status" value="1"/>
</dbReference>
<dbReference type="OrthoDB" id="9767256at2"/>
<dbReference type="STRING" id="886293.Sinac_2988"/>
<dbReference type="Pfam" id="PF02754">
    <property type="entry name" value="CCG"/>
    <property type="match status" value="1"/>
</dbReference>
<dbReference type="InterPro" id="IPR004017">
    <property type="entry name" value="Cys_rich_dom"/>
</dbReference>
<dbReference type="SUPFAM" id="SSF55103">
    <property type="entry name" value="FAD-linked oxidases, C-terminal domain"/>
    <property type="match status" value="1"/>
</dbReference>
<keyword evidence="3" id="KW-0479">Metal-binding</keyword>
<dbReference type="RefSeq" id="WP_015246420.1">
    <property type="nucleotide sequence ID" value="NC_019892.1"/>
</dbReference>
<evidence type="ECO:0000313" key="10">
    <source>
        <dbReference type="EMBL" id="AGA27271.1"/>
    </source>
</evidence>
<dbReference type="InterPro" id="IPR036318">
    <property type="entry name" value="FAD-bd_PCMH-like_sf"/>
</dbReference>
<evidence type="ECO:0000256" key="2">
    <source>
        <dbReference type="ARBA" id="ARBA00022630"/>
    </source>
</evidence>
<dbReference type="eggNOG" id="COG0247">
    <property type="taxonomic scope" value="Bacteria"/>
</dbReference>
<reference evidence="10 11" key="1">
    <citation type="submission" date="2012-02" db="EMBL/GenBank/DDBJ databases">
        <title>Complete sequence of chromosome of Singulisphaera acidiphila DSM 18658.</title>
        <authorList>
            <consortium name="US DOE Joint Genome Institute (JGI-PGF)"/>
            <person name="Lucas S."/>
            <person name="Copeland A."/>
            <person name="Lapidus A."/>
            <person name="Glavina del Rio T."/>
            <person name="Dalin E."/>
            <person name="Tice H."/>
            <person name="Bruce D."/>
            <person name="Goodwin L."/>
            <person name="Pitluck S."/>
            <person name="Peters L."/>
            <person name="Ovchinnikova G."/>
            <person name="Chertkov O."/>
            <person name="Kyrpides N."/>
            <person name="Mavromatis K."/>
            <person name="Ivanova N."/>
            <person name="Brettin T."/>
            <person name="Detter J.C."/>
            <person name="Han C."/>
            <person name="Larimer F."/>
            <person name="Land M."/>
            <person name="Hauser L."/>
            <person name="Markowitz V."/>
            <person name="Cheng J.-F."/>
            <person name="Hugenholtz P."/>
            <person name="Woyke T."/>
            <person name="Wu D."/>
            <person name="Tindall B."/>
            <person name="Pomrenke H."/>
            <person name="Brambilla E."/>
            <person name="Klenk H.-P."/>
            <person name="Eisen J.A."/>
        </authorList>
    </citation>
    <scope>NUCLEOTIDE SEQUENCE [LARGE SCALE GENOMIC DNA]</scope>
    <source>
        <strain evidence="11">ATCC BAA-1392 / DSM 18658 / VKM B-2454 / MOB10</strain>
    </source>
</reference>
<comment type="cofactor">
    <cofactor evidence="1">
        <name>FAD</name>
        <dbReference type="ChEBI" id="CHEBI:57692"/>
    </cofactor>
</comment>
<sequence>MDERRARIHDDLRGVIEGELLFKPLERANYAHDASIYEIDPLGVIVPRTEQDVATAVRYAAENQIAVQARGAGTDPSGGVLGAGLVIDFSRHFRRIVSIAAESVVVQPGVVLDHLNAQLAPMGRRLGPDPAGSEYCTIGGMIGVDAVGPRSLRWGSTGDYVERLRVVFAHGEVAEVGREPWPEFDDDAIDFKGVVVRKLGALVRHNSEMLMRRIAPVPRNRAGYALGRSATTSCIDLARLIVGSEGTLALVTEATLRTIPIPAAQGVALLPFARIGDAAKAVVKCLEESPSACDLYDWRTLRLVRDAVPAFRDWIPELAESVLIVEFEGDDPHEVGGRIRRLTDRMVRSRLLVADPIEVTRRAEAERLLNLRRVVEPLLMRMKGPARPVPFIEDVVVPPKALPDFLQRLQNILKYHDVSWTLDAQAGLGLLRIRPFLDIADPGDLAKLEPLATQVVEAVLDLGGAISGAHGCGLVRTQFLRRQFGDQVQVFREIKDAFDPLNVLNPGKVIGDDPHLILRNIKPMPPSVSDAEEEAEATADEGTAVVPLILPVLRWTDRSPMETASACNGCGACRTSDPSARMCPTFRALGSEAATPRSKANLIRQLMAGTIDPKLWGTEELRQNADLCIHCNLCAKECPSGLDVSTLMLEAKAAYAENHGLPQMDWMLSRVDLWSRVASRFPIISNALLNNGATRWLFERLFGLAKLRRLPKVHRTPFVRRAARLGLARPRPQAPGPRVVYFVDVYANYFDQELAEAAVAVLHQAEVNVYVPTAQRGSGMPALVAGDIDHARDLALANLRVLGNAVRDGYTVVCSEPTATLMLRHEYLKLTDDLDAALVAANTHDLGQYLAGLDARGQLPAPKHPLRARVGYHQPCHLRALDVGTPGLDLIRNIPELDVEFIDRGCSGMAGTFGLARDHFRTSLRAGRPLLNRLRDVDIEIGSTECGACRMQMEQGAPKRTLHPVKLLSMSYGLNPALLRHFKAPKARHEVS</sequence>
<dbReference type="PANTHER" id="PTHR11748:SF119">
    <property type="entry name" value="D-2-HYDROXYGLUTARATE DEHYDROGENASE"/>
    <property type="match status" value="1"/>
</dbReference>
<dbReference type="eggNOG" id="COG0277">
    <property type="taxonomic scope" value="Bacteria"/>
</dbReference>
<proteinExistence type="predicted"/>
<dbReference type="GO" id="GO:1903457">
    <property type="term" value="P:lactate catabolic process"/>
    <property type="evidence" value="ECO:0007669"/>
    <property type="project" value="TreeGrafter"/>
</dbReference>
<dbReference type="GO" id="GO:0008720">
    <property type="term" value="F:D-lactate dehydrogenase (NAD+) activity"/>
    <property type="evidence" value="ECO:0007669"/>
    <property type="project" value="TreeGrafter"/>
</dbReference>
<dbReference type="KEGG" id="saci:Sinac_2988"/>
<dbReference type="SUPFAM" id="SSF46548">
    <property type="entry name" value="alpha-helical ferredoxin"/>
    <property type="match status" value="1"/>
</dbReference>
<accession>L0DF14</accession>
<keyword evidence="7" id="KW-0411">Iron-sulfur</keyword>
<dbReference type="Gene3D" id="1.10.1060.10">
    <property type="entry name" value="Alpha-helical ferredoxin"/>
    <property type="match status" value="1"/>
</dbReference>
<keyword evidence="5" id="KW-0560">Oxidoreductase</keyword>
<dbReference type="PROSITE" id="PS51379">
    <property type="entry name" value="4FE4S_FER_2"/>
    <property type="match status" value="1"/>
</dbReference>
<evidence type="ECO:0000256" key="1">
    <source>
        <dbReference type="ARBA" id="ARBA00001974"/>
    </source>
</evidence>
<evidence type="ECO:0000256" key="6">
    <source>
        <dbReference type="ARBA" id="ARBA00023004"/>
    </source>
</evidence>
<dbReference type="GO" id="GO:0071949">
    <property type="term" value="F:FAD binding"/>
    <property type="evidence" value="ECO:0007669"/>
    <property type="project" value="InterPro"/>
</dbReference>
<evidence type="ECO:0000259" key="8">
    <source>
        <dbReference type="PROSITE" id="PS51379"/>
    </source>
</evidence>
<dbReference type="Proteomes" id="UP000010798">
    <property type="component" value="Chromosome"/>
</dbReference>
<dbReference type="PROSITE" id="PS00198">
    <property type="entry name" value="4FE4S_FER_1"/>
    <property type="match status" value="1"/>
</dbReference>
<evidence type="ECO:0000313" key="11">
    <source>
        <dbReference type="Proteomes" id="UP000010798"/>
    </source>
</evidence>
<dbReference type="Pfam" id="PF02913">
    <property type="entry name" value="FAD-oxidase_C"/>
    <property type="match status" value="1"/>
</dbReference>
<dbReference type="Gene3D" id="1.10.45.10">
    <property type="entry name" value="Vanillyl-alcohol Oxidase, Chain A, domain 4"/>
    <property type="match status" value="1"/>
</dbReference>
<dbReference type="PANTHER" id="PTHR11748">
    <property type="entry name" value="D-LACTATE DEHYDROGENASE"/>
    <property type="match status" value="1"/>
</dbReference>
<dbReference type="InterPro" id="IPR017900">
    <property type="entry name" value="4Fe4S_Fe_S_CS"/>
</dbReference>
<dbReference type="Pfam" id="PF13534">
    <property type="entry name" value="Fer4_17"/>
    <property type="match status" value="1"/>
</dbReference>
<keyword evidence="4" id="KW-0274">FAD</keyword>
<dbReference type="GO" id="GO:0004458">
    <property type="term" value="F:D-lactate dehydrogenase (cytochrome) activity"/>
    <property type="evidence" value="ECO:0007669"/>
    <property type="project" value="TreeGrafter"/>
</dbReference>
<dbReference type="InterPro" id="IPR016171">
    <property type="entry name" value="Vanillyl_alc_oxidase_C-sub2"/>
</dbReference>